<dbReference type="Gene3D" id="3.40.50.1820">
    <property type="entry name" value="alpha/beta hydrolase"/>
    <property type="match status" value="1"/>
</dbReference>
<dbReference type="EMBL" id="JACHBR010000001">
    <property type="protein sequence ID" value="MBB5627627.1"/>
    <property type="molecule type" value="Genomic_DNA"/>
</dbReference>
<organism evidence="5 6">
    <name type="scientific">Sphaerisporangium krabiense</name>
    <dbReference type="NCBI Taxonomy" id="763782"/>
    <lineage>
        <taxon>Bacteria</taxon>
        <taxon>Bacillati</taxon>
        <taxon>Actinomycetota</taxon>
        <taxon>Actinomycetes</taxon>
        <taxon>Streptosporangiales</taxon>
        <taxon>Streptosporangiaceae</taxon>
        <taxon>Sphaerisporangium</taxon>
    </lineage>
</organism>
<keyword evidence="3" id="KW-0732">Signal</keyword>
<evidence type="ECO:0000256" key="1">
    <source>
        <dbReference type="ARBA" id="ARBA00022801"/>
    </source>
</evidence>
<evidence type="ECO:0000313" key="5">
    <source>
        <dbReference type="EMBL" id="MBB5627627.1"/>
    </source>
</evidence>
<name>A0A7W8Z548_9ACTN</name>
<evidence type="ECO:0000259" key="4">
    <source>
        <dbReference type="Pfam" id="PF20434"/>
    </source>
</evidence>
<dbReference type="PANTHER" id="PTHR48081">
    <property type="entry name" value="AB HYDROLASE SUPERFAMILY PROTEIN C4A8.06C"/>
    <property type="match status" value="1"/>
</dbReference>
<dbReference type="InterPro" id="IPR049492">
    <property type="entry name" value="BD-FAE-like_dom"/>
</dbReference>
<keyword evidence="6" id="KW-1185">Reference proteome</keyword>
<feature type="chain" id="PRO_5031456669" evidence="3">
    <location>
        <begin position="28"/>
        <end position="353"/>
    </location>
</feature>
<feature type="compositionally biased region" description="Low complexity" evidence="2">
    <location>
        <begin position="319"/>
        <end position="331"/>
    </location>
</feature>
<dbReference type="InterPro" id="IPR029058">
    <property type="entry name" value="AB_hydrolase_fold"/>
</dbReference>
<dbReference type="SUPFAM" id="SSF53474">
    <property type="entry name" value="alpha/beta-Hydrolases"/>
    <property type="match status" value="1"/>
</dbReference>
<reference evidence="5 6" key="1">
    <citation type="submission" date="2020-08" db="EMBL/GenBank/DDBJ databases">
        <title>Sequencing the genomes of 1000 actinobacteria strains.</title>
        <authorList>
            <person name="Klenk H.-P."/>
        </authorList>
    </citation>
    <scope>NUCLEOTIDE SEQUENCE [LARGE SCALE GENOMIC DNA]</scope>
    <source>
        <strain evidence="5 6">DSM 45790</strain>
    </source>
</reference>
<dbReference type="RefSeq" id="WP_239139724.1">
    <property type="nucleotide sequence ID" value="NZ_BOOS01000068.1"/>
</dbReference>
<keyword evidence="1" id="KW-0378">Hydrolase</keyword>
<accession>A0A7W8Z548</accession>
<feature type="signal peptide" evidence="3">
    <location>
        <begin position="1"/>
        <end position="27"/>
    </location>
</feature>
<feature type="domain" description="BD-FAE-like" evidence="4">
    <location>
        <begin position="74"/>
        <end position="176"/>
    </location>
</feature>
<feature type="region of interest" description="Disordered" evidence="2">
    <location>
        <begin position="312"/>
        <end position="353"/>
    </location>
</feature>
<sequence>MRSTVTVGALALAAVLLVPAVATTASAAPTPSATPSPTPTVNSTASPPATPDPLASTIKRTYSYGRKASQRMDVWWEPGAARRPAVFILHGGWWSSGDKKYMTAVSRSYAALGYTVFNLNYRLSTEAAWPAQRTDTLAAIALARKHADFFSFDPDRYVLLGFSAGGHLATAVGTYRDGVPGLRGVVGISPVVSPLTAYSDGDEGADYDQRKLRRSAIALAGGCRPTGRCAQVWSSMEVPWHASAHDAPVLSVHSADEFVPAYQSELLKEELAQVGVPMEIRVQPGWYHSSPLYREPGVAEYVQEWIAGRLATSASGQGASRPSRTSRNARTARTDAREAPSSHRITVRTPVLH</sequence>
<gene>
    <name evidence="5" type="ORF">BJ981_003326</name>
</gene>
<proteinExistence type="predicted"/>
<evidence type="ECO:0000256" key="3">
    <source>
        <dbReference type="SAM" id="SignalP"/>
    </source>
</evidence>
<comment type="caution">
    <text evidence="5">The sequence shown here is derived from an EMBL/GenBank/DDBJ whole genome shotgun (WGS) entry which is preliminary data.</text>
</comment>
<protein>
    <submittedName>
        <fullName evidence="5">Acetyl esterase/lipase</fullName>
    </submittedName>
</protein>
<evidence type="ECO:0000256" key="2">
    <source>
        <dbReference type="SAM" id="MobiDB-lite"/>
    </source>
</evidence>
<feature type="region of interest" description="Disordered" evidence="2">
    <location>
        <begin position="27"/>
        <end position="54"/>
    </location>
</feature>
<dbReference type="Pfam" id="PF20434">
    <property type="entry name" value="BD-FAE"/>
    <property type="match status" value="1"/>
</dbReference>
<dbReference type="AlphaFoldDB" id="A0A7W8Z548"/>
<dbReference type="Proteomes" id="UP000588112">
    <property type="component" value="Unassembled WGS sequence"/>
</dbReference>
<feature type="compositionally biased region" description="Basic and acidic residues" evidence="2">
    <location>
        <begin position="332"/>
        <end position="341"/>
    </location>
</feature>
<dbReference type="GO" id="GO:0016787">
    <property type="term" value="F:hydrolase activity"/>
    <property type="evidence" value="ECO:0007669"/>
    <property type="project" value="UniProtKB-KW"/>
</dbReference>
<evidence type="ECO:0000313" key="6">
    <source>
        <dbReference type="Proteomes" id="UP000588112"/>
    </source>
</evidence>
<dbReference type="InterPro" id="IPR050300">
    <property type="entry name" value="GDXG_lipolytic_enzyme"/>
</dbReference>